<sequence>MEGIEMGKWLLAVTLCLLVSSGKAFAGWYQVKNYEGSIGPNPVHLSLQRYDGFGSGITVEGSYFYDAKQSPIALYGKAEGTKLTLCEIADDKELDRVLVMGSKTPVDTTGCPLSLDLSESGATGIWIKGLEKFPVVLQQVAGLDDTAEGRVKGIVEIPFWAQTAIHRFTGIFTKTDAGICMTKLQVISKKQRKAVQSIRFDDNDCNAGMLMTPIYLNVQKQDEEIISVNFRGNGGYTVEYGFSPKTGTYHRLVH</sequence>
<evidence type="ECO:0000313" key="1">
    <source>
        <dbReference type="EMBL" id="RAZ73204.1"/>
    </source>
</evidence>
<organism evidence="1 2">
    <name type="scientific">Mesorhizobium atlanticum</name>
    <dbReference type="NCBI Taxonomy" id="2233532"/>
    <lineage>
        <taxon>Bacteria</taxon>
        <taxon>Pseudomonadati</taxon>
        <taxon>Pseudomonadota</taxon>
        <taxon>Alphaproteobacteria</taxon>
        <taxon>Hyphomicrobiales</taxon>
        <taxon>Phyllobacteriaceae</taxon>
        <taxon>Mesorhizobium</taxon>
    </lineage>
</organism>
<reference evidence="1 2" key="2">
    <citation type="submission" date="2018-07" db="EMBL/GenBank/DDBJ databases">
        <title>Diversity of Mesorhizobium strains in Brazil.</title>
        <authorList>
            <person name="Helene L.C.F."/>
            <person name="Dall'Agnol R."/>
            <person name="Delamuta J.R.M."/>
            <person name="Hungria M."/>
        </authorList>
    </citation>
    <scope>NUCLEOTIDE SEQUENCE [LARGE SCALE GENOMIC DNA]</scope>
    <source>
        <strain evidence="1 2">CNPSo 3140</strain>
    </source>
</reference>
<comment type="caution">
    <text evidence="1">The sequence shown here is derived from an EMBL/GenBank/DDBJ whole genome shotgun (WGS) entry which is preliminary data.</text>
</comment>
<reference evidence="2" key="1">
    <citation type="submission" date="2018-06" db="EMBL/GenBank/DDBJ databases">
        <authorList>
            <person name="Helene L.C."/>
            <person name="Dall'Agnol R."/>
            <person name="Delamuta J.R."/>
            <person name="Hungria M."/>
        </authorList>
    </citation>
    <scope>NUCLEOTIDE SEQUENCE [LARGE SCALE GENOMIC DNA]</scope>
    <source>
        <strain evidence="2">CNPSo 3140</strain>
    </source>
</reference>
<dbReference type="EMBL" id="QMBQ01000008">
    <property type="protein sequence ID" value="RAZ73204.1"/>
    <property type="molecule type" value="Genomic_DNA"/>
</dbReference>
<proteinExistence type="predicted"/>
<dbReference type="Proteomes" id="UP000251956">
    <property type="component" value="Unassembled WGS sequence"/>
</dbReference>
<keyword evidence="2" id="KW-1185">Reference proteome</keyword>
<accession>A0A330GK34</accession>
<evidence type="ECO:0000313" key="2">
    <source>
        <dbReference type="Proteomes" id="UP000251956"/>
    </source>
</evidence>
<dbReference type="AlphaFoldDB" id="A0A330GK34"/>
<name>A0A330GK34_9HYPH</name>
<gene>
    <name evidence="1" type="ORF">DPM35_24620</name>
</gene>
<protein>
    <submittedName>
        <fullName evidence="1">Uncharacterized protein</fullName>
    </submittedName>
</protein>